<evidence type="ECO:0000256" key="5">
    <source>
        <dbReference type="ARBA" id="ARBA00022792"/>
    </source>
</evidence>
<comment type="subcellular location">
    <subcellularLocation>
        <location evidence="1">Mitochondrion inner membrane</location>
        <topology evidence="1">Multi-pass membrane protein</topology>
    </subcellularLocation>
</comment>
<evidence type="ECO:0000256" key="1">
    <source>
        <dbReference type="ARBA" id="ARBA00004448"/>
    </source>
</evidence>
<evidence type="ECO:0000256" key="4">
    <source>
        <dbReference type="ARBA" id="ARBA00022692"/>
    </source>
</evidence>
<evidence type="ECO:0000313" key="14">
    <source>
        <dbReference type="Proteomes" id="UP001230188"/>
    </source>
</evidence>
<reference evidence="13" key="1">
    <citation type="submission" date="2023-01" db="EMBL/GenBank/DDBJ databases">
        <title>Metagenome sequencing of chrysophaentin producing Chrysophaeum taylorii.</title>
        <authorList>
            <person name="Davison J."/>
            <person name="Bewley C."/>
        </authorList>
    </citation>
    <scope>NUCLEOTIDE SEQUENCE</scope>
    <source>
        <strain evidence="13">NIES-1699</strain>
    </source>
</reference>
<organism evidence="13 14">
    <name type="scientific">Chrysophaeum taylorii</name>
    <dbReference type="NCBI Taxonomy" id="2483200"/>
    <lineage>
        <taxon>Eukaryota</taxon>
        <taxon>Sar</taxon>
        <taxon>Stramenopiles</taxon>
        <taxon>Ochrophyta</taxon>
        <taxon>Pelagophyceae</taxon>
        <taxon>Pelagomonadales</taxon>
        <taxon>Pelagomonadaceae</taxon>
        <taxon>Chrysophaeum</taxon>
    </lineage>
</organism>
<feature type="transmembrane region" description="Helical" evidence="12">
    <location>
        <begin position="20"/>
        <end position="38"/>
    </location>
</feature>
<name>A0AAD7UJ50_9STRA</name>
<feature type="compositionally biased region" description="Polar residues" evidence="11">
    <location>
        <begin position="150"/>
        <end position="159"/>
    </location>
</feature>
<evidence type="ECO:0000313" key="13">
    <source>
        <dbReference type="EMBL" id="KAJ8605610.1"/>
    </source>
</evidence>
<evidence type="ECO:0000256" key="3">
    <source>
        <dbReference type="ARBA" id="ARBA00022448"/>
    </source>
</evidence>
<dbReference type="GO" id="GO:0008320">
    <property type="term" value="F:protein transmembrane transporter activity"/>
    <property type="evidence" value="ECO:0007669"/>
    <property type="project" value="TreeGrafter"/>
</dbReference>
<comment type="caution">
    <text evidence="13">The sequence shown here is derived from an EMBL/GenBank/DDBJ whole genome shotgun (WGS) entry which is preliminary data.</text>
</comment>
<keyword evidence="7 12" id="KW-1133">Transmembrane helix</keyword>
<evidence type="ECO:0000256" key="8">
    <source>
        <dbReference type="ARBA" id="ARBA00023010"/>
    </source>
</evidence>
<keyword evidence="14" id="KW-1185">Reference proteome</keyword>
<feature type="region of interest" description="Disordered" evidence="11">
    <location>
        <begin position="142"/>
        <end position="180"/>
    </location>
</feature>
<dbReference type="Proteomes" id="UP001230188">
    <property type="component" value="Unassembled WGS sequence"/>
</dbReference>
<evidence type="ECO:0000256" key="11">
    <source>
        <dbReference type="SAM" id="MobiDB-lite"/>
    </source>
</evidence>
<protein>
    <submittedName>
        <fullName evidence="13">Uncharacterized protein</fullName>
    </submittedName>
</protein>
<dbReference type="GO" id="GO:0005744">
    <property type="term" value="C:TIM23 mitochondrial import inner membrane translocase complex"/>
    <property type="evidence" value="ECO:0007669"/>
    <property type="project" value="TreeGrafter"/>
</dbReference>
<evidence type="ECO:0000256" key="6">
    <source>
        <dbReference type="ARBA" id="ARBA00022927"/>
    </source>
</evidence>
<dbReference type="PANTHER" id="PTHR10485">
    <property type="entry name" value="MITOCHONDRIAL IMPORT INNER MEMBRANE TRANSLOCASE SUBUNIT TIM-17"/>
    <property type="match status" value="1"/>
</dbReference>
<evidence type="ECO:0000256" key="9">
    <source>
        <dbReference type="ARBA" id="ARBA00023128"/>
    </source>
</evidence>
<sequence length="180" mass="18551">MGDFSGREPCPYRILDDVGGAYAMGITIGSVWHFVRGWRNSPKGASFSGAMEQLQVRAPVMGGNFAVWGGLFAVFDCSFAAVRNKEDPWNSIIAGAATGGVLAARAGPKAAGKNALVGGVLLALIEGLGILITKVMAPPLPSKQDLKNADASTPSQQQPGLAPPVPFPTFGSGLASHEST</sequence>
<dbReference type="PANTHER" id="PTHR10485:SF0">
    <property type="entry name" value="AT05822P-RELATED"/>
    <property type="match status" value="1"/>
</dbReference>
<dbReference type="GO" id="GO:0030150">
    <property type="term" value="P:protein import into mitochondrial matrix"/>
    <property type="evidence" value="ECO:0007669"/>
    <property type="project" value="TreeGrafter"/>
</dbReference>
<dbReference type="AlphaFoldDB" id="A0AAD7UJ50"/>
<evidence type="ECO:0000256" key="10">
    <source>
        <dbReference type="ARBA" id="ARBA00023136"/>
    </source>
</evidence>
<keyword evidence="6" id="KW-0653">Protein transport</keyword>
<keyword evidence="5" id="KW-0999">Mitochondrion inner membrane</keyword>
<keyword evidence="3" id="KW-0813">Transport</keyword>
<keyword evidence="9" id="KW-0496">Mitochondrion</keyword>
<keyword evidence="4 12" id="KW-0812">Transmembrane</keyword>
<feature type="transmembrane region" description="Helical" evidence="12">
    <location>
        <begin position="116"/>
        <end position="137"/>
    </location>
</feature>
<gene>
    <name evidence="13" type="ORF">CTAYLR_000070</name>
</gene>
<evidence type="ECO:0000256" key="7">
    <source>
        <dbReference type="ARBA" id="ARBA00022989"/>
    </source>
</evidence>
<evidence type="ECO:0000256" key="12">
    <source>
        <dbReference type="SAM" id="Phobius"/>
    </source>
</evidence>
<dbReference type="Pfam" id="PF02466">
    <property type="entry name" value="Tim17"/>
    <property type="match status" value="1"/>
</dbReference>
<dbReference type="EMBL" id="JAQMWT010000314">
    <property type="protein sequence ID" value="KAJ8605610.1"/>
    <property type="molecule type" value="Genomic_DNA"/>
</dbReference>
<proteinExistence type="inferred from homology"/>
<keyword evidence="10 12" id="KW-0472">Membrane</keyword>
<evidence type="ECO:0000256" key="2">
    <source>
        <dbReference type="ARBA" id="ARBA00008444"/>
    </source>
</evidence>
<keyword evidence="8" id="KW-0811">Translocation</keyword>
<comment type="similarity">
    <text evidence="2">Belongs to the Tim17/Tim22/Tim23 family.</text>
</comment>
<accession>A0AAD7UJ50</accession>